<evidence type="ECO:0000256" key="3">
    <source>
        <dbReference type="ARBA" id="ARBA00022989"/>
    </source>
</evidence>
<reference evidence="7 8" key="1">
    <citation type="submission" date="2019-05" db="EMBL/GenBank/DDBJ databases">
        <title>Draft genome sequence of Actinomadura sp. 14C53.</title>
        <authorList>
            <person name="Saricaoglu S."/>
            <person name="Isik K."/>
        </authorList>
    </citation>
    <scope>NUCLEOTIDE SEQUENCE [LARGE SCALE GENOMIC DNA]</scope>
    <source>
        <strain evidence="7 8">14C53</strain>
    </source>
</reference>
<accession>A0A5C4JFP3</accession>
<feature type="transmembrane region" description="Helical" evidence="5">
    <location>
        <begin position="33"/>
        <end position="54"/>
    </location>
</feature>
<sequence length="95" mass="10839">MPVGTGPVRTVTFTCKRLKTWRDRARTGLAREYLLFFVFNVVGIAISLLVIRFVTMRSDERSPSYNAPVIGAGLATLFRFTCYQKWVFVSKQWAG</sequence>
<feature type="domain" description="GtrA/DPMS transmembrane" evidence="6">
    <location>
        <begin position="10"/>
        <end position="88"/>
    </location>
</feature>
<dbReference type="GO" id="GO:0000271">
    <property type="term" value="P:polysaccharide biosynthetic process"/>
    <property type="evidence" value="ECO:0007669"/>
    <property type="project" value="InterPro"/>
</dbReference>
<evidence type="ECO:0000256" key="4">
    <source>
        <dbReference type="ARBA" id="ARBA00023136"/>
    </source>
</evidence>
<organism evidence="7 8">
    <name type="scientific">Actinomadura soli</name>
    <dbReference type="NCBI Taxonomy" id="2508997"/>
    <lineage>
        <taxon>Bacteria</taxon>
        <taxon>Bacillati</taxon>
        <taxon>Actinomycetota</taxon>
        <taxon>Actinomycetes</taxon>
        <taxon>Streptosporangiales</taxon>
        <taxon>Thermomonosporaceae</taxon>
        <taxon>Actinomadura</taxon>
    </lineage>
</organism>
<comment type="subcellular location">
    <subcellularLocation>
        <location evidence="1">Membrane</location>
        <topology evidence="1">Multi-pass membrane protein</topology>
    </subcellularLocation>
</comment>
<comment type="caution">
    <text evidence="7">The sequence shown here is derived from an EMBL/GenBank/DDBJ whole genome shotgun (WGS) entry which is preliminary data.</text>
</comment>
<keyword evidence="3 5" id="KW-1133">Transmembrane helix</keyword>
<evidence type="ECO:0000256" key="1">
    <source>
        <dbReference type="ARBA" id="ARBA00004141"/>
    </source>
</evidence>
<proteinExistence type="predicted"/>
<keyword evidence="2 5" id="KW-0812">Transmembrane</keyword>
<dbReference type="Proteomes" id="UP000309174">
    <property type="component" value="Unassembled WGS sequence"/>
</dbReference>
<evidence type="ECO:0000256" key="5">
    <source>
        <dbReference type="SAM" id="Phobius"/>
    </source>
</evidence>
<evidence type="ECO:0000259" key="6">
    <source>
        <dbReference type="Pfam" id="PF04138"/>
    </source>
</evidence>
<dbReference type="EMBL" id="VCKW01000031">
    <property type="protein sequence ID" value="TMR04307.1"/>
    <property type="molecule type" value="Genomic_DNA"/>
</dbReference>
<evidence type="ECO:0000256" key="2">
    <source>
        <dbReference type="ARBA" id="ARBA00022692"/>
    </source>
</evidence>
<evidence type="ECO:0000313" key="8">
    <source>
        <dbReference type="Proteomes" id="UP000309174"/>
    </source>
</evidence>
<protein>
    <recommendedName>
        <fullName evidence="6">GtrA/DPMS transmembrane domain-containing protein</fullName>
    </recommendedName>
</protein>
<keyword evidence="4 5" id="KW-0472">Membrane</keyword>
<dbReference type="AlphaFoldDB" id="A0A5C4JFP3"/>
<evidence type="ECO:0000313" key="7">
    <source>
        <dbReference type="EMBL" id="TMR04307.1"/>
    </source>
</evidence>
<dbReference type="InterPro" id="IPR007267">
    <property type="entry name" value="GtrA_DPMS_TM"/>
</dbReference>
<gene>
    <name evidence="7" type="ORF">ETD83_08555</name>
</gene>
<dbReference type="OrthoDB" id="9807815at2"/>
<dbReference type="GO" id="GO:0016020">
    <property type="term" value="C:membrane"/>
    <property type="evidence" value="ECO:0007669"/>
    <property type="project" value="UniProtKB-SubCell"/>
</dbReference>
<name>A0A5C4JFP3_9ACTN</name>
<dbReference type="Pfam" id="PF04138">
    <property type="entry name" value="GtrA_DPMS_TM"/>
    <property type="match status" value="1"/>
</dbReference>
<keyword evidence="8" id="KW-1185">Reference proteome</keyword>